<dbReference type="AlphaFoldDB" id="A0A938Y3A8"/>
<dbReference type="RefSeq" id="WP_205292752.1">
    <property type="nucleotide sequence ID" value="NZ_CP074406.1"/>
</dbReference>
<evidence type="ECO:0000256" key="3">
    <source>
        <dbReference type="ARBA" id="ARBA00023015"/>
    </source>
</evidence>
<keyword evidence="4 7" id="KW-0238">DNA-binding</keyword>
<evidence type="ECO:0000256" key="2">
    <source>
        <dbReference type="ARBA" id="ARBA00023012"/>
    </source>
</evidence>
<dbReference type="CDD" id="cd00383">
    <property type="entry name" value="trans_reg_C"/>
    <property type="match status" value="1"/>
</dbReference>
<feature type="domain" description="OmpR/PhoB-type" evidence="10">
    <location>
        <begin position="276"/>
        <end position="383"/>
    </location>
</feature>
<evidence type="ECO:0000256" key="4">
    <source>
        <dbReference type="ARBA" id="ARBA00023125"/>
    </source>
</evidence>
<dbReference type="GO" id="GO:0000156">
    <property type="term" value="F:phosphorelay response regulator activity"/>
    <property type="evidence" value="ECO:0007669"/>
    <property type="project" value="TreeGrafter"/>
</dbReference>
<feature type="region of interest" description="Disordered" evidence="8">
    <location>
        <begin position="160"/>
        <end position="258"/>
    </location>
</feature>
<comment type="caution">
    <text evidence="11">The sequence shown here is derived from an EMBL/GenBank/DDBJ whole genome shotgun (WGS) entry which is preliminary data.</text>
</comment>
<dbReference type="SMART" id="SM00862">
    <property type="entry name" value="Trans_reg_C"/>
    <property type="match status" value="1"/>
</dbReference>
<dbReference type="Proteomes" id="UP000663791">
    <property type="component" value="Unassembled WGS sequence"/>
</dbReference>
<dbReference type="SUPFAM" id="SSF46894">
    <property type="entry name" value="C-terminal effector domain of the bipartite response regulators"/>
    <property type="match status" value="1"/>
</dbReference>
<feature type="DNA-binding region" description="OmpR/PhoB-type" evidence="7">
    <location>
        <begin position="276"/>
        <end position="383"/>
    </location>
</feature>
<keyword evidence="5" id="KW-0804">Transcription</keyword>
<dbReference type="GO" id="GO:0005829">
    <property type="term" value="C:cytosol"/>
    <property type="evidence" value="ECO:0007669"/>
    <property type="project" value="TreeGrafter"/>
</dbReference>
<reference evidence="11" key="1">
    <citation type="submission" date="2021-01" db="EMBL/GenBank/DDBJ databases">
        <title>Novel species in genus Nocardioides.</title>
        <authorList>
            <person name="Zhang G."/>
        </authorList>
    </citation>
    <scope>NUCLEOTIDE SEQUENCE</scope>
    <source>
        <strain evidence="11">Zg-536</strain>
    </source>
</reference>
<dbReference type="GO" id="GO:0032993">
    <property type="term" value="C:protein-DNA complex"/>
    <property type="evidence" value="ECO:0007669"/>
    <property type="project" value="TreeGrafter"/>
</dbReference>
<evidence type="ECO:0000256" key="5">
    <source>
        <dbReference type="ARBA" id="ARBA00023163"/>
    </source>
</evidence>
<dbReference type="EMBL" id="JAERTX010000017">
    <property type="protein sequence ID" value="MBM9461432.1"/>
    <property type="molecule type" value="Genomic_DNA"/>
</dbReference>
<dbReference type="Gene3D" id="1.10.10.10">
    <property type="entry name" value="Winged helix-like DNA-binding domain superfamily/Winged helix DNA-binding domain"/>
    <property type="match status" value="1"/>
</dbReference>
<dbReference type="SUPFAM" id="SSF52172">
    <property type="entry name" value="CheY-like"/>
    <property type="match status" value="1"/>
</dbReference>
<organism evidence="11 12">
    <name type="scientific">Nocardioides faecalis</name>
    <dbReference type="NCBI Taxonomy" id="2803858"/>
    <lineage>
        <taxon>Bacteria</taxon>
        <taxon>Bacillati</taxon>
        <taxon>Actinomycetota</taxon>
        <taxon>Actinomycetes</taxon>
        <taxon>Propionibacteriales</taxon>
        <taxon>Nocardioidaceae</taxon>
        <taxon>Nocardioides</taxon>
    </lineage>
</organism>
<keyword evidence="2" id="KW-0902">Two-component regulatory system</keyword>
<dbReference type="SMART" id="SM00448">
    <property type="entry name" value="REC"/>
    <property type="match status" value="1"/>
</dbReference>
<sequence>MDSTGAPPMPLVVIVDDDADVRHLLNAVLTQSGFETVLTANATDGVEAVREFNPIVTLLDVSMPGMDGFAAARRIREFSGTYIMMLTALADEIDVIQGLGAGADDYLLKPVRPRELRARIETLLRRPRERWVDAQLQAPDHQAPVTKDLWTAGQVRTRGTAVSGAPTGTPAPQAPAPQAPAPQAPAPQAPAPQQQPVIAQPAYAQAPYQPAAAQPAAPTQQAPVPQQAPVQQQASYPAPPPAPTQPGQSRAPQPGAEEPDYVELPVQRSLNQPQRVDAWVNQSGLALNTATGEVTVDGRPVTLNPSEFALLATLIDSGRRVRSTANLVLTLRGESYVTTYYVNDGDKRAVKAHMTSLRRKIGDTGLTPRWIESVRGVGYRMTGD</sequence>
<dbReference type="Pfam" id="PF00486">
    <property type="entry name" value="Trans_reg_C"/>
    <property type="match status" value="1"/>
</dbReference>
<dbReference type="Pfam" id="PF00072">
    <property type="entry name" value="Response_reg"/>
    <property type="match status" value="1"/>
</dbReference>
<feature type="compositionally biased region" description="Pro residues" evidence="8">
    <location>
        <begin position="172"/>
        <end position="190"/>
    </location>
</feature>
<evidence type="ECO:0000256" key="1">
    <source>
        <dbReference type="ARBA" id="ARBA00022553"/>
    </source>
</evidence>
<evidence type="ECO:0000256" key="7">
    <source>
        <dbReference type="PROSITE-ProRule" id="PRU01091"/>
    </source>
</evidence>
<evidence type="ECO:0000256" key="8">
    <source>
        <dbReference type="SAM" id="MobiDB-lite"/>
    </source>
</evidence>
<accession>A0A938Y3A8</accession>
<evidence type="ECO:0000259" key="9">
    <source>
        <dbReference type="PROSITE" id="PS50110"/>
    </source>
</evidence>
<name>A0A938Y3A8_9ACTN</name>
<evidence type="ECO:0000259" key="10">
    <source>
        <dbReference type="PROSITE" id="PS51755"/>
    </source>
</evidence>
<feature type="compositionally biased region" description="Low complexity" evidence="8">
    <location>
        <begin position="191"/>
        <end position="236"/>
    </location>
</feature>
<dbReference type="InterPro" id="IPR011006">
    <property type="entry name" value="CheY-like_superfamily"/>
</dbReference>
<dbReference type="CDD" id="cd17574">
    <property type="entry name" value="REC_OmpR"/>
    <property type="match status" value="1"/>
</dbReference>
<dbReference type="PROSITE" id="PS51755">
    <property type="entry name" value="OMPR_PHOB"/>
    <property type="match status" value="1"/>
</dbReference>
<dbReference type="GO" id="GO:0000976">
    <property type="term" value="F:transcription cis-regulatory region binding"/>
    <property type="evidence" value="ECO:0007669"/>
    <property type="project" value="TreeGrafter"/>
</dbReference>
<keyword evidence="3" id="KW-0805">Transcription regulation</keyword>
<protein>
    <submittedName>
        <fullName evidence="11">Response regulator transcription factor</fullName>
    </submittedName>
</protein>
<dbReference type="PANTHER" id="PTHR48111:SF1">
    <property type="entry name" value="TWO-COMPONENT RESPONSE REGULATOR ORR33"/>
    <property type="match status" value="1"/>
</dbReference>
<dbReference type="Gene3D" id="3.40.50.2300">
    <property type="match status" value="1"/>
</dbReference>
<evidence type="ECO:0000313" key="12">
    <source>
        <dbReference type="Proteomes" id="UP000663791"/>
    </source>
</evidence>
<gene>
    <name evidence="11" type="ORF">JK386_16130</name>
</gene>
<dbReference type="InterPro" id="IPR036388">
    <property type="entry name" value="WH-like_DNA-bd_sf"/>
</dbReference>
<keyword evidence="1 6" id="KW-0597">Phosphoprotein</keyword>
<dbReference type="PANTHER" id="PTHR48111">
    <property type="entry name" value="REGULATOR OF RPOS"/>
    <property type="match status" value="1"/>
</dbReference>
<dbReference type="InterPro" id="IPR039420">
    <property type="entry name" value="WalR-like"/>
</dbReference>
<feature type="domain" description="Response regulatory" evidence="9">
    <location>
        <begin position="11"/>
        <end position="124"/>
    </location>
</feature>
<dbReference type="InterPro" id="IPR016032">
    <property type="entry name" value="Sig_transdc_resp-reg_C-effctor"/>
</dbReference>
<dbReference type="InterPro" id="IPR001867">
    <property type="entry name" value="OmpR/PhoB-type_DNA-bd"/>
</dbReference>
<evidence type="ECO:0000313" key="11">
    <source>
        <dbReference type="EMBL" id="MBM9461432.1"/>
    </source>
</evidence>
<keyword evidence="12" id="KW-1185">Reference proteome</keyword>
<feature type="modified residue" description="4-aspartylphosphate" evidence="6">
    <location>
        <position position="60"/>
    </location>
</feature>
<dbReference type="InterPro" id="IPR001789">
    <property type="entry name" value="Sig_transdc_resp-reg_receiver"/>
</dbReference>
<proteinExistence type="predicted"/>
<dbReference type="GO" id="GO:0006355">
    <property type="term" value="P:regulation of DNA-templated transcription"/>
    <property type="evidence" value="ECO:0007669"/>
    <property type="project" value="InterPro"/>
</dbReference>
<evidence type="ECO:0000256" key="6">
    <source>
        <dbReference type="PROSITE-ProRule" id="PRU00169"/>
    </source>
</evidence>
<dbReference type="PROSITE" id="PS50110">
    <property type="entry name" value="RESPONSE_REGULATORY"/>
    <property type="match status" value="1"/>
</dbReference>